<keyword evidence="1" id="KW-0472">Membrane</keyword>
<gene>
    <name evidence="2" type="ORF">SCF082_LOCUS35262</name>
</gene>
<keyword evidence="1" id="KW-0812">Transmembrane</keyword>
<keyword evidence="1" id="KW-1133">Transmembrane helix</keyword>
<accession>A0ABP0P6B2</accession>
<dbReference type="EMBL" id="CAXAMM010033335">
    <property type="protein sequence ID" value="CAK9071153.1"/>
    <property type="molecule type" value="Genomic_DNA"/>
</dbReference>
<reference evidence="2 3" key="1">
    <citation type="submission" date="2024-02" db="EMBL/GenBank/DDBJ databases">
        <authorList>
            <person name="Chen Y."/>
            <person name="Shah S."/>
            <person name="Dougan E. K."/>
            <person name="Thang M."/>
            <person name="Chan C."/>
        </authorList>
    </citation>
    <scope>NUCLEOTIDE SEQUENCE [LARGE SCALE GENOMIC DNA]</scope>
</reference>
<protein>
    <submittedName>
        <fullName evidence="2">Uncharacterized protein</fullName>
    </submittedName>
</protein>
<proteinExistence type="predicted"/>
<sequence>MHVIQEQAAFARQKGLFKSGTAWQVLLSITCLVDSASQGLFSTNAFSTNAPPLDMFISHSWSCPRWKKILSMCHHFNLDLAIILCLSTCFAGASILALLAGSISGVAREYQGWLAATLMYLPMAIFFLTYFFGHVFCRKTLWFDGVCVNQADVFEKAAILRAIPAFVANSSEMLVLWDDAYFQRLWCVFDTLQNAALEISDAALQNILTQAEKVQKRVVGPMLQDRVVRQVTNEQWHEWQVQAQQGQQAHGAGVRSMSPSIVHSMSPVMSVPTLRGAMPTTPASLRSMSPETMIVLV</sequence>
<feature type="transmembrane region" description="Helical" evidence="1">
    <location>
        <begin position="76"/>
        <end position="100"/>
    </location>
</feature>
<evidence type="ECO:0000313" key="3">
    <source>
        <dbReference type="Proteomes" id="UP001642464"/>
    </source>
</evidence>
<dbReference type="Proteomes" id="UP001642464">
    <property type="component" value="Unassembled WGS sequence"/>
</dbReference>
<keyword evidence="3" id="KW-1185">Reference proteome</keyword>
<evidence type="ECO:0000313" key="2">
    <source>
        <dbReference type="EMBL" id="CAK9071153.1"/>
    </source>
</evidence>
<organism evidence="2 3">
    <name type="scientific">Durusdinium trenchii</name>
    <dbReference type="NCBI Taxonomy" id="1381693"/>
    <lineage>
        <taxon>Eukaryota</taxon>
        <taxon>Sar</taxon>
        <taxon>Alveolata</taxon>
        <taxon>Dinophyceae</taxon>
        <taxon>Suessiales</taxon>
        <taxon>Symbiodiniaceae</taxon>
        <taxon>Durusdinium</taxon>
    </lineage>
</organism>
<name>A0ABP0P6B2_9DINO</name>
<feature type="transmembrane region" description="Helical" evidence="1">
    <location>
        <begin position="112"/>
        <end position="132"/>
    </location>
</feature>
<comment type="caution">
    <text evidence="2">The sequence shown here is derived from an EMBL/GenBank/DDBJ whole genome shotgun (WGS) entry which is preliminary data.</text>
</comment>
<evidence type="ECO:0000256" key="1">
    <source>
        <dbReference type="SAM" id="Phobius"/>
    </source>
</evidence>